<dbReference type="EMBL" id="CAJVPY010017193">
    <property type="protein sequence ID" value="CAG8760800.1"/>
    <property type="molecule type" value="Genomic_DNA"/>
</dbReference>
<comment type="caution">
    <text evidence="1">The sequence shown here is derived from an EMBL/GenBank/DDBJ whole genome shotgun (WGS) entry which is preliminary data.</text>
</comment>
<evidence type="ECO:0000313" key="2">
    <source>
        <dbReference type="Proteomes" id="UP000789405"/>
    </source>
</evidence>
<dbReference type="Proteomes" id="UP000789405">
    <property type="component" value="Unassembled WGS sequence"/>
</dbReference>
<dbReference type="OrthoDB" id="10262868at2759"/>
<name>A0A9N9J3I1_9GLOM</name>
<dbReference type="AlphaFoldDB" id="A0A9N9J3I1"/>
<proteinExistence type="predicted"/>
<reference evidence="1" key="1">
    <citation type="submission" date="2021-06" db="EMBL/GenBank/DDBJ databases">
        <authorList>
            <person name="Kallberg Y."/>
            <person name="Tangrot J."/>
            <person name="Rosling A."/>
        </authorList>
    </citation>
    <scope>NUCLEOTIDE SEQUENCE</scope>
    <source>
        <strain evidence="1">MA453B</strain>
    </source>
</reference>
<evidence type="ECO:0000313" key="1">
    <source>
        <dbReference type="EMBL" id="CAG8760800.1"/>
    </source>
</evidence>
<organism evidence="1 2">
    <name type="scientific">Dentiscutata erythropus</name>
    <dbReference type="NCBI Taxonomy" id="1348616"/>
    <lineage>
        <taxon>Eukaryota</taxon>
        <taxon>Fungi</taxon>
        <taxon>Fungi incertae sedis</taxon>
        <taxon>Mucoromycota</taxon>
        <taxon>Glomeromycotina</taxon>
        <taxon>Glomeromycetes</taxon>
        <taxon>Diversisporales</taxon>
        <taxon>Gigasporaceae</taxon>
        <taxon>Dentiscutata</taxon>
    </lineage>
</organism>
<keyword evidence="2" id="KW-1185">Reference proteome</keyword>
<gene>
    <name evidence="1" type="ORF">DERYTH_LOCUS17799</name>
</gene>
<protein>
    <submittedName>
        <fullName evidence="1">17289_t:CDS:1</fullName>
    </submittedName>
</protein>
<sequence length="128" mass="14921">MKYEMLDDFSNSKNGFFTSESTIHKQKVILKKIAKLKKRISELEDIFMVKEVTPKNKVKKGYIIVDESSDDKTIKKAKNRQIINNFSSNNAKKELLNQLKQSCQQFSDDIEFFSDDPEQIKVIVQINI</sequence>
<accession>A0A9N9J3I1</accession>